<accession>A0AAD4NF67</accession>
<evidence type="ECO:0000313" key="2">
    <source>
        <dbReference type="Proteomes" id="UP001201812"/>
    </source>
</evidence>
<organism evidence="1 2">
    <name type="scientific">Ditylenchus destructor</name>
    <dbReference type="NCBI Taxonomy" id="166010"/>
    <lineage>
        <taxon>Eukaryota</taxon>
        <taxon>Metazoa</taxon>
        <taxon>Ecdysozoa</taxon>
        <taxon>Nematoda</taxon>
        <taxon>Chromadorea</taxon>
        <taxon>Rhabditida</taxon>
        <taxon>Tylenchina</taxon>
        <taxon>Tylenchomorpha</taxon>
        <taxon>Sphaerularioidea</taxon>
        <taxon>Anguinidae</taxon>
        <taxon>Anguininae</taxon>
        <taxon>Ditylenchus</taxon>
    </lineage>
</organism>
<dbReference type="InterPro" id="IPR032675">
    <property type="entry name" value="LRR_dom_sf"/>
</dbReference>
<name>A0AAD4NF67_9BILA</name>
<dbReference type="AlphaFoldDB" id="A0AAD4NF67"/>
<sequence>MPGTSLNFADIRFRPTPVPLAPVLQLDFILLVDSLKDAANLQKFRYSGESVPEKEFMRISNLNSLTSLSLTSCPNLTDDNLLLIAKRGILKTTISSFTGNEEYLRNELVEPLEECMNRRPYASLRPASKDDPRLFHVHLYLCRFRHRFNDHLTFQEHHPILTQNLHPWIDYTTLA</sequence>
<dbReference type="Gene3D" id="3.80.10.10">
    <property type="entry name" value="Ribonuclease Inhibitor"/>
    <property type="match status" value="1"/>
</dbReference>
<reference evidence="1" key="1">
    <citation type="submission" date="2022-01" db="EMBL/GenBank/DDBJ databases">
        <title>Genome Sequence Resource for Two Populations of Ditylenchus destructor, the Migratory Endoparasitic Phytonematode.</title>
        <authorList>
            <person name="Zhang H."/>
            <person name="Lin R."/>
            <person name="Xie B."/>
        </authorList>
    </citation>
    <scope>NUCLEOTIDE SEQUENCE</scope>
    <source>
        <strain evidence="1">BazhouSP</strain>
    </source>
</reference>
<dbReference type="Proteomes" id="UP001201812">
    <property type="component" value="Unassembled WGS sequence"/>
</dbReference>
<keyword evidence="2" id="KW-1185">Reference proteome</keyword>
<comment type="caution">
    <text evidence="1">The sequence shown here is derived from an EMBL/GenBank/DDBJ whole genome shotgun (WGS) entry which is preliminary data.</text>
</comment>
<gene>
    <name evidence="1" type="ORF">DdX_04588</name>
</gene>
<dbReference type="EMBL" id="JAKKPZ010000004">
    <property type="protein sequence ID" value="KAI1722276.1"/>
    <property type="molecule type" value="Genomic_DNA"/>
</dbReference>
<protein>
    <submittedName>
        <fullName evidence="1">Uncharacterized protein</fullName>
    </submittedName>
</protein>
<evidence type="ECO:0000313" key="1">
    <source>
        <dbReference type="EMBL" id="KAI1722276.1"/>
    </source>
</evidence>
<proteinExistence type="predicted"/>